<gene>
    <name evidence="8" type="ORF">METZ01_LOCUS349349</name>
</gene>
<dbReference type="AlphaFoldDB" id="A0A382RH61"/>
<dbReference type="InterPro" id="IPR039426">
    <property type="entry name" value="TonB-dep_rcpt-like"/>
</dbReference>
<dbReference type="EMBL" id="UINC01121377">
    <property type="protein sequence ID" value="SVC96495.1"/>
    <property type="molecule type" value="Genomic_DNA"/>
</dbReference>
<evidence type="ECO:0000259" key="7">
    <source>
        <dbReference type="Pfam" id="PF00593"/>
    </source>
</evidence>
<dbReference type="PROSITE" id="PS52016">
    <property type="entry name" value="TONB_DEPENDENT_REC_3"/>
    <property type="match status" value="1"/>
</dbReference>
<organism evidence="8">
    <name type="scientific">marine metagenome</name>
    <dbReference type="NCBI Taxonomy" id="408172"/>
    <lineage>
        <taxon>unclassified sequences</taxon>
        <taxon>metagenomes</taxon>
        <taxon>ecological metagenomes</taxon>
    </lineage>
</organism>
<keyword evidence="2" id="KW-0813">Transport</keyword>
<dbReference type="InterPro" id="IPR000531">
    <property type="entry name" value="Beta-barrel_TonB"/>
</dbReference>
<feature type="non-terminal residue" evidence="8">
    <location>
        <position position="321"/>
    </location>
</feature>
<sequence>TDYTPDEYQEQIRTSSTYFNLTLGMNNAFLTLGMNRDGSSTFGKGNRFFNFPRASFSWLFTDRLMIPSINKGIIRAAWGKAGSEPSAYMTRNVYVISSYSDGWGPELTSNYNGFGGFVSGTTLANPDIKPEVVSELEYGIDLTLMNEKINLGLTSYIQKTEDAILEFPVAPSTGFAYELKNAATIENNGIEISIDADLLETKTQLYSVELNYSHNINKVTNLAGSDNISLGGFAGAAAYAVEGEAYGVLRGNDWLYDSNGNYDLDENGFPQMNPEQTIIGNPNPDWLGNIRFSWDYKSTFRVSALFDIKQGGDMWNGTKGA</sequence>
<evidence type="ECO:0000256" key="4">
    <source>
        <dbReference type="ARBA" id="ARBA00023077"/>
    </source>
</evidence>
<evidence type="ECO:0000256" key="5">
    <source>
        <dbReference type="ARBA" id="ARBA00023136"/>
    </source>
</evidence>
<dbReference type="InterPro" id="IPR036942">
    <property type="entry name" value="Beta-barrel_TonB_sf"/>
</dbReference>
<comment type="subcellular location">
    <subcellularLocation>
        <location evidence="1">Cell outer membrane</location>
        <topology evidence="1">Multi-pass membrane protein</topology>
    </subcellularLocation>
</comment>
<dbReference type="Pfam" id="PF00593">
    <property type="entry name" value="TonB_dep_Rec_b-barrel"/>
    <property type="match status" value="1"/>
</dbReference>
<evidence type="ECO:0000313" key="8">
    <source>
        <dbReference type="EMBL" id="SVC96495.1"/>
    </source>
</evidence>
<feature type="non-terminal residue" evidence="8">
    <location>
        <position position="1"/>
    </location>
</feature>
<feature type="domain" description="TonB-dependent receptor-like beta-barrel" evidence="7">
    <location>
        <begin position="3"/>
        <end position="294"/>
    </location>
</feature>
<dbReference type="Gene3D" id="2.40.170.20">
    <property type="entry name" value="TonB-dependent receptor, beta-barrel domain"/>
    <property type="match status" value="1"/>
</dbReference>
<evidence type="ECO:0000256" key="2">
    <source>
        <dbReference type="ARBA" id="ARBA00022448"/>
    </source>
</evidence>
<keyword evidence="4" id="KW-0798">TonB box</keyword>
<name>A0A382RH61_9ZZZZ</name>
<dbReference type="SUPFAM" id="SSF56935">
    <property type="entry name" value="Porins"/>
    <property type="match status" value="1"/>
</dbReference>
<evidence type="ECO:0000256" key="1">
    <source>
        <dbReference type="ARBA" id="ARBA00004571"/>
    </source>
</evidence>
<keyword evidence="5" id="KW-0472">Membrane</keyword>
<proteinExistence type="predicted"/>
<evidence type="ECO:0000256" key="3">
    <source>
        <dbReference type="ARBA" id="ARBA00022692"/>
    </source>
</evidence>
<keyword evidence="3" id="KW-0812">Transmembrane</keyword>
<accession>A0A382RH61</accession>
<reference evidence="8" key="1">
    <citation type="submission" date="2018-05" db="EMBL/GenBank/DDBJ databases">
        <authorList>
            <person name="Lanie J.A."/>
            <person name="Ng W.-L."/>
            <person name="Kazmierczak K.M."/>
            <person name="Andrzejewski T.M."/>
            <person name="Davidsen T.M."/>
            <person name="Wayne K.J."/>
            <person name="Tettelin H."/>
            <person name="Glass J.I."/>
            <person name="Rusch D."/>
            <person name="Podicherti R."/>
            <person name="Tsui H.-C.T."/>
            <person name="Winkler M.E."/>
        </authorList>
    </citation>
    <scope>NUCLEOTIDE SEQUENCE</scope>
</reference>
<keyword evidence="6" id="KW-0998">Cell outer membrane</keyword>
<dbReference type="GO" id="GO:0009279">
    <property type="term" value="C:cell outer membrane"/>
    <property type="evidence" value="ECO:0007669"/>
    <property type="project" value="UniProtKB-SubCell"/>
</dbReference>
<evidence type="ECO:0000256" key="6">
    <source>
        <dbReference type="ARBA" id="ARBA00023237"/>
    </source>
</evidence>
<protein>
    <recommendedName>
        <fullName evidence="7">TonB-dependent receptor-like beta-barrel domain-containing protein</fullName>
    </recommendedName>
</protein>